<dbReference type="UniPathway" id="UPA00378"/>
<dbReference type="GO" id="GO:0000139">
    <property type="term" value="C:Golgi membrane"/>
    <property type="evidence" value="ECO:0007669"/>
    <property type="project" value="UniProtKB-SubCell"/>
</dbReference>
<evidence type="ECO:0000256" key="17">
    <source>
        <dbReference type="PIRSR" id="PIRSR605027-3"/>
    </source>
</evidence>
<dbReference type="SUPFAM" id="SSF53448">
    <property type="entry name" value="Nucleotide-diphospho-sugar transferases"/>
    <property type="match status" value="1"/>
</dbReference>
<comment type="pathway">
    <text evidence="3 19">Protein modification; protein glycosylation.</text>
</comment>
<keyword evidence="22" id="KW-1185">Reference proteome</keyword>
<dbReference type="Gene3D" id="3.90.550.10">
    <property type="entry name" value="Spore Coat Polysaccharide Biosynthesis Protein SpsA, Chain A"/>
    <property type="match status" value="1"/>
</dbReference>
<dbReference type="FunFam" id="3.90.550.10:FF:000044">
    <property type="entry name" value="Galactosylgalactosylxylosylprotein 3-beta-glucuronosyltransferase"/>
    <property type="match status" value="1"/>
</dbReference>
<proteinExistence type="inferred from homology"/>
<keyword evidence="13 18" id="KW-0325">Glycoprotein</keyword>
<evidence type="ECO:0000313" key="22">
    <source>
        <dbReference type="Proteomes" id="UP000606786"/>
    </source>
</evidence>
<dbReference type="AlphaFoldDB" id="A0A811V562"/>
<comment type="subcellular location">
    <subcellularLocation>
        <location evidence="2 19">Golgi apparatus membrane</location>
        <topology evidence="2 19">Single-pass type II membrane protein</topology>
    </subcellularLocation>
</comment>
<evidence type="ECO:0000256" key="18">
    <source>
        <dbReference type="PIRSR" id="PIRSR605027-6"/>
    </source>
</evidence>
<feature type="active site" description="Proton donor/acceptor" evidence="16">
    <location>
        <position position="481"/>
    </location>
</feature>
<dbReference type="Proteomes" id="UP000606786">
    <property type="component" value="Unassembled WGS sequence"/>
</dbReference>
<dbReference type="EMBL" id="CAJHJT010000034">
    <property type="protein sequence ID" value="CAD7004987.1"/>
    <property type="molecule type" value="Genomic_DNA"/>
</dbReference>
<comment type="cofactor">
    <cofactor evidence="1 17 19">
        <name>Mn(2+)</name>
        <dbReference type="ChEBI" id="CHEBI:29035"/>
    </cofactor>
</comment>
<evidence type="ECO:0000256" key="3">
    <source>
        <dbReference type="ARBA" id="ARBA00004922"/>
    </source>
</evidence>
<evidence type="ECO:0000256" key="10">
    <source>
        <dbReference type="ARBA" id="ARBA00022989"/>
    </source>
</evidence>
<keyword evidence="14 17" id="KW-0464">Manganese</keyword>
<evidence type="ECO:0000256" key="13">
    <source>
        <dbReference type="ARBA" id="ARBA00023180"/>
    </source>
</evidence>
<accession>A0A811V562</accession>
<evidence type="ECO:0000256" key="14">
    <source>
        <dbReference type="ARBA" id="ARBA00023211"/>
    </source>
</evidence>
<feature type="binding site" evidence="17">
    <location>
        <position position="398"/>
    </location>
    <ligand>
        <name>Mn(2+)</name>
        <dbReference type="ChEBI" id="CHEBI:29035"/>
    </ligand>
</feature>
<dbReference type="PANTHER" id="PTHR10896">
    <property type="entry name" value="GALACTOSYLGALACTOSYLXYLOSYLPROTEIN 3-BETA-GLUCURONOSYLTRANSFERASE BETA-1,3-GLUCURONYLTRANSFERASE"/>
    <property type="match status" value="1"/>
</dbReference>
<dbReference type="InterPro" id="IPR029044">
    <property type="entry name" value="Nucleotide-diphossugar_trans"/>
</dbReference>
<feature type="transmembrane region" description="Helical" evidence="19">
    <location>
        <begin position="7"/>
        <end position="27"/>
    </location>
</feature>
<feature type="region of interest" description="Disordered" evidence="20">
    <location>
        <begin position="76"/>
        <end position="127"/>
    </location>
</feature>
<evidence type="ECO:0000256" key="2">
    <source>
        <dbReference type="ARBA" id="ARBA00004323"/>
    </source>
</evidence>
<evidence type="ECO:0000256" key="6">
    <source>
        <dbReference type="ARBA" id="ARBA00022679"/>
    </source>
</evidence>
<reference evidence="21" key="1">
    <citation type="submission" date="2020-11" db="EMBL/GenBank/DDBJ databases">
        <authorList>
            <person name="Whitehead M."/>
        </authorList>
    </citation>
    <scope>NUCLEOTIDE SEQUENCE</scope>
    <source>
        <strain evidence="21">EGII</strain>
    </source>
</reference>
<evidence type="ECO:0000256" key="1">
    <source>
        <dbReference type="ARBA" id="ARBA00001936"/>
    </source>
</evidence>
<dbReference type="OrthoDB" id="675023at2759"/>
<protein>
    <recommendedName>
        <fullName evidence="5 19">Galactosylgalactosylxylosylprotein 3-beta-glucuronosyltransferase</fullName>
        <ecNumber evidence="5 19">2.4.1.135</ecNumber>
    </recommendedName>
</protein>
<keyword evidence="11 19" id="KW-0333">Golgi apparatus</keyword>
<evidence type="ECO:0000256" key="9">
    <source>
        <dbReference type="ARBA" id="ARBA00022968"/>
    </source>
</evidence>
<dbReference type="GO" id="GO:0050650">
    <property type="term" value="P:chondroitin sulfate proteoglycan biosynthetic process"/>
    <property type="evidence" value="ECO:0007669"/>
    <property type="project" value="TreeGrafter"/>
</dbReference>
<evidence type="ECO:0000256" key="11">
    <source>
        <dbReference type="ARBA" id="ARBA00023034"/>
    </source>
</evidence>
<comment type="caution">
    <text evidence="21">The sequence shown here is derived from an EMBL/GenBank/DDBJ whole genome shotgun (WGS) entry which is preliminary data.</text>
</comment>
<evidence type="ECO:0000313" key="21">
    <source>
        <dbReference type="EMBL" id="CAD7004987.1"/>
    </source>
</evidence>
<keyword evidence="6 19" id="KW-0808">Transferase</keyword>
<name>A0A811V562_CERCA</name>
<evidence type="ECO:0000256" key="12">
    <source>
        <dbReference type="ARBA" id="ARBA00023136"/>
    </source>
</evidence>
<feature type="region of interest" description="Disordered" evidence="20">
    <location>
        <begin position="155"/>
        <end position="188"/>
    </location>
</feature>
<gene>
    <name evidence="21" type="ORF">CCAP1982_LOCUS13363</name>
</gene>
<dbReference type="EC" id="2.4.1.135" evidence="5 19"/>
<evidence type="ECO:0000256" key="16">
    <source>
        <dbReference type="PIRSR" id="PIRSR605027-1"/>
    </source>
</evidence>
<evidence type="ECO:0000256" key="8">
    <source>
        <dbReference type="ARBA" id="ARBA00022723"/>
    </source>
</evidence>
<dbReference type="InterPro" id="IPR005027">
    <property type="entry name" value="Glyco_trans_43"/>
</dbReference>
<sequence>MAVAKSIKMYLTIFVATTCIYMVLYQYHLSRQPIPQPEYIVKNKAIANDAEDASASAGKYNSYLWSSMSLFSARQPQQQQSLQQAQQIQDEQQQQAQQSISERQSNVTASNTRAATRTTTTLAKSTKQIVNQRIARAQSDAQPLSSPLQATVTKAQNNNSTKNSSSSSSSSPSPSPSPSPSQASSTATHITSVASTNTFTSLPSAAASSRLLNASLNTRQQLITPNAAAAVDSLKNYSPLVGAFNGSSSTTTRTTMRTIASNCNTAAHSSLLNSSDVSRPAAGTIANDTNPLPPPLYIITPTFRRAEQLAELTRLGYTLKHVVNLLWLVIEDANQTSPLVIHTLNRIGVPYEYFLAPMPEEYKKAKKTKPRGVSNRNRGLEYIRANATSGVFYFADDDNTYDISIFEQMRYTKKVSMWPVGLVTQFGVSSPIIREGKIKGFYDGWIGGRKFPVDMAGFAVSVKFLHERPNAKMPFKPGYEEDGFLKSLAPLNLTEIELLASNCTEILTWHTQTKKNANAAALNVSTYGDTNLVELNKFLVRT</sequence>
<evidence type="ECO:0000256" key="7">
    <source>
        <dbReference type="ARBA" id="ARBA00022692"/>
    </source>
</evidence>
<keyword evidence="7 19" id="KW-0812">Transmembrane</keyword>
<keyword evidence="10 19" id="KW-1133">Transmembrane helix</keyword>
<evidence type="ECO:0000256" key="4">
    <source>
        <dbReference type="ARBA" id="ARBA00007706"/>
    </source>
</evidence>
<comment type="similarity">
    <text evidence="4 19">Belongs to the glycosyltransferase 43 family.</text>
</comment>
<dbReference type="GO" id="GO:0015018">
    <property type="term" value="F:galactosylgalactosylxylosylprotein 3-beta-glucuronosyltransferase activity"/>
    <property type="evidence" value="ECO:0007669"/>
    <property type="project" value="UniProtKB-UniRule"/>
</dbReference>
<evidence type="ECO:0000256" key="15">
    <source>
        <dbReference type="ARBA" id="ARBA00047979"/>
    </source>
</evidence>
<evidence type="ECO:0000256" key="19">
    <source>
        <dbReference type="RuleBase" id="RU363127"/>
    </source>
</evidence>
<dbReference type="GO" id="GO:0005975">
    <property type="term" value="P:carbohydrate metabolic process"/>
    <property type="evidence" value="ECO:0007669"/>
    <property type="project" value="TreeGrafter"/>
</dbReference>
<keyword evidence="9 19" id="KW-0735">Signal-anchor</keyword>
<dbReference type="PANTHER" id="PTHR10896:SF50">
    <property type="entry name" value="GALACTOSYLGALACTOSYLXYLOSYLPROTEIN 3-BETA-GLUCURONOSYLTRANSFERASE P"/>
    <property type="match status" value="1"/>
</dbReference>
<keyword evidence="8 17" id="KW-0479">Metal-binding</keyword>
<feature type="glycosylation site" description="N-linked (GlcNAc...) asparagine" evidence="18">
    <location>
        <position position="502"/>
    </location>
</feature>
<dbReference type="Pfam" id="PF03360">
    <property type="entry name" value="Glyco_transf_43"/>
    <property type="match status" value="1"/>
</dbReference>
<dbReference type="GO" id="GO:0046872">
    <property type="term" value="F:metal ion binding"/>
    <property type="evidence" value="ECO:0007669"/>
    <property type="project" value="UniProtKB-KW"/>
</dbReference>
<organism evidence="21 22">
    <name type="scientific">Ceratitis capitata</name>
    <name type="common">Mediterranean fruit fly</name>
    <name type="synonym">Tephritis capitata</name>
    <dbReference type="NCBI Taxonomy" id="7213"/>
    <lineage>
        <taxon>Eukaryota</taxon>
        <taxon>Metazoa</taxon>
        <taxon>Ecdysozoa</taxon>
        <taxon>Arthropoda</taxon>
        <taxon>Hexapoda</taxon>
        <taxon>Insecta</taxon>
        <taxon>Pterygota</taxon>
        <taxon>Neoptera</taxon>
        <taxon>Endopterygota</taxon>
        <taxon>Diptera</taxon>
        <taxon>Brachycera</taxon>
        <taxon>Muscomorpha</taxon>
        <taxon>Tephritoidea</taxon>
        <taxon>Tephritidae</taxon>
        <taxon>Ceratitis</taxon>
        <taxon>Ceratitis</taxon>
    </lineage>
</organism>
<dbReference type="CDD" id="cd00218">
    <property type="entry name" value="GlcAT-I"/>
    <property type="match status" value="1"/>
</dbReference>
<comment type="catalytic activity">
    <reaction evidence="15 19">
        <text>3-O-(beta-D-galactosyl-(1-&gt;3)-beta-D-galactosyl-(1-&gt;4)-beta-D-xylosyl)-L-seryl-[protein] + UDP-alpha-D-glucuronate = 3-O-(beta-D-GlcA-(1-&gt;3)-beta-D-Gal-(1-&gt;3)-beta-D-Gal-(1-&gt;4)-beta-D-Xyl)-L-seryl-[protein] + UDP + H(+)</text>
        <dbReference type="Rhea" id="RHEA:24168"/>
        <dbReference type="Rhea" id="RHEA-COMP:12571"/>
        <dbReference type="Rhea" id="RHEA-COMP:12573"/>
        <dbReference type="ChEBI" id="CHEBI:15378"/>
        <dbReference type="ChEBI" id="CHEBI:58052"/>
        <dbReference type="ChEBI" id="CHEBI:58223"/>
        <dbReference type="ChEBI" id="CHEBI:132090"/>
        <dbReference type="ChEBI" id="CHEBI:132093"/>
        <dbReference type="EC" id="2.4.1.135"/>
    </reaction>
</comment>
<evidence type="ECO:0000256" key="5">
    <source>
        <dbReference type="ARBA" id="ARBA00012641"/>
    </source>
</evidence>
<evidence type="ECO:0000256" key="20">
    <source>
        <dbReference type="SAM" id="MobiDB-lite"/>
    </source>
</evidence>
<keyword evidence="12 19" id="KW-0472">Membrane</keyword>